<dbReference type="EMBL" id="SOYY01000014">
    <property type="protein sequence ID" value="KAA0712433.1"/>
    <property type="molecule type" value="Genomic_DNA"/>
</dbReference>
<comment type="caution">
    <text evidence="2">The sequence shown here is derived from an EMBL/GenBank/DDBJ whole genome shotgun (WGS) entry which is preliminary data.</text>
</comment>
<organism evidence="2 3">
    <name type="scientific">Triplophysa tibetana</name>
    <dbReference type="NCBI Taxonomy" id="1572043"/>
    <lineage>
        <taxon>Eukaryota</taxon>
        <taxon>Metazoa</taxon>
        <taxon>Chordata</taxon>
        <taxon>Craniata</taxon>
        <taxon>Vertebrata</taxon>
        <taxon>Euteleostomi</taxon>
        <taxon>Actinopterygii</taxon>
        <taxon>Neopterygii</taxon>
        <taxon>Teleostei</taxon>
        <taxon>Ostariophysi</taxon>
        <taxon>Cypriniformes</taxon>
        <taxon>Nemacheilidae</taxon>
        <taxon>Triplophysa</taxon>
    </lineage>
</organism>
<evidence type="ECO:0000256" key="1">
    <source>
        <dbReference type="SAM" id="MobiDB-lite"/>
    </source>
</evidence>
<protein>
    <submittedName>
        <fullName evidence="2">Uncharacterized protein</fullName>
    </submittedName>
</protein>
<keyword evidence="3" id="KW-1185">Reference proteome</keyword>
<evidence type="ECO:0000313" key="3">
    <source>
        <dbReference type="Proteomes" id="UP000324632"/>
    </source>
</evidence>
<name>A0A5A9NSJ0_9TELE</name>
<feature type="region of interest" description="Disordered" evidence="1">
    <location>
        <begin position="69"/>
        <end position="97"/>
    </location>
</feature>
<accession>A0A5A9NSJ0</accession>
<reference evidence="2 3" key="1">
    <citation type="journal article" date="2019" name="Mol. Ecol. Resour.">
        <title>Chromosome-level genome assembly of Triplophysa tibetana, a fish adapted to the harsh high-altitude environment of the Tibetan Plateau.</title>
        <authorList>
            <person name="Yang X."/>
            <person name="Liu H."/>
            <person name="Ma Z."/>
            <person name="Zou Y."/>
            <person name="Zou M."/>
            <person name="Mao Y."/>
            <person name="Li X."/>
            <person name="Wang H."/>
            <person name="Chen T."/>
            <person name="Wang W."/>
            <person name="Yang R."/>
        </authorList>
    </citation>
    <scope>NUCLEOTIDE SEQUENCE [LARGE SCALE GENOMIC DNA]</scope>
    <source>
        <strain evidence="2">TTIB1903HZAU</strain>
        <tissue evidence="2">Muscle</tissue>
    </source>
</reference>
<dbReference type="AlphaFoldDB" id="A0A5A9NSJ0"/>
<proteinExistence type="predicted"/>
<evidence type="ECO:0000313" key="2">
    <source>
        <dbReference type="EMBL" id="KAA0712433.1"/>
    </source>
</evidence>
<dbReference type="Proteomes" id="UP000324632">
    <property type="component" value="Chromosome 14"/>
</dbReference>
<gene>
    <name evidence="2" type="ORF">E1301_Tti012966</name>
</gene>
<sequence>MTSAVIGVQPSKSLARTAMIDNVRANFGTCKIDKREIAVGKVKAAGKTRRADLWRSDVETKIIKLIPKHGLHQRRRGTEGRTDAGFPDGGVQASGGQHSERNMIGHSHLNPTPTISREPGIPLETDDLPVSYRVVESGVATAFDINVFVFYNNV</sequence>